<proteinExistence type="predicted"/>
<gene>
    <name evidence="2" type="ORF">EI546_01465</name>
</gene>
<dbReference type="OrthoDB" id="9805026at2"/>
<accession>A0A410FZM6</accession>
<organism evidence="2 3">
    <name type="scientific">Aequorivita ciconiae</name>
    <dbReference type="NCBI Taxonomy" id="2494375"/>
    <lineage>
        <taxon>Bacteria</taxon>
        <taxon>Pseudomonadati</taxon>
        <taxon>Bacteroidota</taxon>
        <taxon>Flavobacteriia</taxon>
        <taxon>Flavobacteriales</taxon>
        <taxon>Flavobacteriaceae</taxon>
        <taxon>Aequorivita</taxon>
    </lineage>
</organism>
<dbReference type="KEGG" id="aev:EI546_01465"/>
<keyword evidence="3" id="KW-1185">Reference proteome</keyword>
<feature type="region of interest" description="Disordered" evidence="1">
    <location>
        <begin position="265"/>
        <end position="294"/>
    </location>
</feature>
<reference evidence="2 3" key="1">
    <citation type="submission" date="2019-01" db="EMBL/GenBank/DDBJ databases">
        <title>Complete genome sequencing of Aequorivita sp. H23M31.</title>
        <authorList>
            <person name="Bae J.-W."/>
        </authorList>
    </citation>
    <scope>NUCLEOTIDE SEQUENCE [LARGE SCALE GENOMIC DNA]</scope>
    <source>
        <strain evidence="2 3">H23M31</strain>
    </source>
</reference>
<dbReference type="EMBL" id="CP034951">
    <property type="protein sequence ID" value="QAA80477.1"/>
    <property type="molecule type" value="Genomic_DNA"/>
</dbReference>
<sequence>MKQLETLLERYAIDYEKHHLQQVLTHNSFSEKNNSRYVFLGQFAFKGKVAEWIFKNTAGNGMQLQHFLGNIFKQSFLDTFFDKYIRTIQRIANKDDVAKQKHIFSYAFFGLVYENATEKQLQDFIFQLVILPNNHLLPQNYKLKNHWDQLIFLCKQHFDTKPKLVITEDEEKIQHISVLLNTEVIGFHQSISFKYAKKQAIAKAMKTIADRLEVVVKNEVTYIENEKNKQLEIAQKQQLAKEAKQAIHEAKNKDHAERMKVKRLEAAQKAKETDRRRREAKQNAKEKTNRKGANTIYRAYSADEIKAMSVAKRRNLQDKGIIPKGI</sequence>
<dbReference type="RefSeq" id="WP_128248877.1">
    <property type="nucleotide sequence ID" value="NZ_CP034951.1"/>
</dbReference>
<feature type="compositionally biased region" description="Basic and acidic residues" evidence="1">
    <location>
        <begin position="265"/>
        <end position="289"/>
    </location>
</feature>
<evidence type="ECO:0000256" key="1">
    <source>
        <dbReference type="SAM" id="MobiDB-lite"/>
    </source>
</evidence>
<name>A0A410FZM6_9FLAO</name>
<dbReference type="AlphaFoldDB" id="A0A410FZM6"/>
<evidence type="ECO:0000313" key="3">
    <source>
        <dbReference type="Proteomes" id="UP000285517"/>
    </source>
</evidence>
<dbReference type="Proteomes" id="UP000285517">
    <property type="component" value="Chromosome"/>
</dbReference>
<protein>
    <submittedName>
        <fullName evidence="2">Uncharacterized protein</fullName>
    </submittedName>
</protein>
<evidence type="ECO:0000313" key="2">
    <source>
        <dbReference type="EMBL" id="QAA80477.1"/>
    </source>
</evidence>